<comment type="caution">
    <text evidence="1">The sequence shown here is derived from an EMBL/GenBank/DDBJ whole genome shotgun (WGS) entry which is preliminary data.</text>
</comment>
<gene>
    <name evidence="1" type="ORF">BDY19DRAFT_895377</name>
</gene>
<dbReference type="Proteomes" id="UP001055072">
    <property type="component" value="Unassembled WGS sequence"/>
</dbReference>
<sequence length="297" mass="33327">MFSLPTVSRQPSRLPWTHERLVHERAIALGYAIDESTHSTYSSHVQSYFTFCKAHNLPVEPTADTLSLYTVYMCHHIKPASVDSYLSGICNKLKPFFPAIRSARKSPLVARTLAGCKRKLGAPVSRKRPLAVDDITKCLAFFSSPTYDDRLFCALLLAGFLGLHRLGELVRPAKGETWRKTISRTSATLDPQSRHFHYTLPASKTDHLFEGSKIVLGQFIATIDSYSIFAAYLAARNLRFPLSPALWITELGHLPTRQWFLHRLHAVLPDPTVGGHSLRAGGATFFASLRWPDDRIQ</sequence>
<reference evidence="1" key="1">
    <citation type="journal article" date="2021" name="Environ. Microbiol.">
        <title>Gene family expansions and transcriptome signatures uncover fungal adaptations to wood decay.</title>
        <authorList>
            <person name="Hage H."/>
            <person name="Miyauchi S."/>
            <person name="Viragh M."/>
            <person name="Drula E."/>
            <person name="Min B."/>
            <person name="Chaduli D."/>
            <person name="Navarro D."/>
            <person name="Favel A."/>
            <person name="Norest M."/>
            <person name="Lesage-Meessen L."/>
            <person name="Balint B."/>
            <person name="Merenyi Z."/>
            <person name="de Eugenio L."/>
            <person name="Morin E."/>
            <person name="Martinez A.T."/>
            <person name="Baldrian P."/>
            <person name="Stursova M."/>
            <person name="Martinez M.J."/>
            <person name="Novotny C."/>
            <person name="Magnuson J.K."/>
            <person name="Spatafora J.W."/>
            <person name="Maurice S."/>
            <person name="Pangilinan J."/>
            <person name="Andreopoulos W."/>
            <person name="LaButti K."/>
            <person name="Hundley H."/>
            <person name="Na H."/>
            <person name="Kuo A."/>
            <person name="Barry K."/>
            <person name="Lipzen A."/>
            <person name="Henrissat B."/>
            <person name="Riley R."/>
            <person name="Ahrendt S."/>
            <person name="Nagy L.G."/>
            <person name="Grigoriev I.V."/>
            <person name="Martin F."/>
            <person name="Rosso M.N."/>
        </authorList>
    </citation>
    <scope>NUCLEOTIDE SEQUENCE</scope>
    <source>
        <strain evidence="1">CBS 384.51</strain>
    </source>
</reference>
<feature type="non-terminal residue" evidence="1">
    <location>
        <position position="297"/>
    </location>
</feature>
<organism evidence="1 2">
    <name type="scientific">Irpex rosettiformis</name>
    <dbReference type="NCBI Taxonomy" id="378272"/>
    <lineage>
        <taxon>Eukaryota</taxon>
        <taxon>Fungi</taxon>
        <taxon>Dikarya</taxon>
        <taxon>Basidiomycota</taxon>
        <taxon>Agaricomycotina</taxon>
        <taxon>Agaricomycetes</taxon>
        <taxon>Polyporales</taxon>
        <taxon>Irpicaceae</taxon>
        <taxon>Irpex</taxon>
    </lineage>
</organism>
<evidence type="ECO:0000313" key="1">
    <source>
        <dbReference type="EMBL" id="KAI0086188.1"/>
    </source>
</evidence>
<proteinExistence type="predicted"/>
<name>A0ACB8TVU2_9APHY</name>
<evidence type="ECO:0000313" key="2">
    <source>
        <dbReference type="Proteomes" id="UP001055072"/>
    </source>
</evidence>
<protein>
    <submittedName>
        <fullName evidence="1">Uncharacterized protein</fullName>
    </submittedName>
</protein>
<accession>A0ACB8TVU2</accession>
<keyword evidence="2" id="KW-1185">Reference proteome</keyword>
<dbReference type="EMBL" id="MU274925">
    <property type="protein sequence ID" value="KAI0086188.1"/>
    <property type="molecule type" value="Genomic_DNA"/>
</dbReference>